<dbReference type="CDD" id="cd01392">
    <property type="entry name" value="HTH_LacI"/>
    <property type="match status" value="1"/>
</dbReference>
<dbReference type="InterPro" id="IPR028082">
    <property type="entry name" value="Peripla_BP_I"/>
</dbReference>
<evidence type="ECO:0000256" key="1">
    <source>
        <dbReference type="ARBA" id="ARBA00022491"/>
    </source>
</evidence>
<proteinExistence type="predicted"/>
<gene>
    <name evidence="6" type="ORF">H7C19_08165</name>
</gene>
<protein>
    <submittedName>
        <fullName evidence="6">LacI family DNA-binding transcriptional regulator</fullName>
    </submittedName>
</protein>
<name>A0A7X0RNA2_9BACL</name>
<dbReference type="Pfam" id="PF00356">
    <property type="entry name" value="LacI"/>
    <property type="match status" value="1"/>
</dbReference>
<dbReference type="EMBL" id="JACJVP010000011">
    <property type="protein sequence ID" value="MBB6670662.1"/>
    <property type="molecule type" value="Genomic_DNA"/>
</dbReference>
<dbReference type="SUPFAM" id="SSF53822">
    <property type="entry name" value="Periplasmic binding protein-like I"/>
    <property type="match status" value="1"/>
</dbReference>
<dbReference type="Pfam" id="PF13377">
    <property type="entry name" value="Peripla_BP_3"/>
    <property type="match status" value="1"/>
</dbReference>
<dbReference type="AlphaFoldDB" id="A0A7X0RNA2"/>
<evidence type="ECO:0000313" key="6">
    <source>
        <dbReference type="EMBL" id="MBB6670662.1"/>
    </source>
</evidence>
<dbReference type="PANTHER" id="PTHR30146:SF148">
    <property type="entry name" value="HTH-TYPE TRANSCRIPTIONAL REPRESSOR PURR-RELATED"/>
    <property type="match status" value="1"/>
</dbReference>
<organism evidence="6 7">
    <name type="scientific">Cohnella nanjingensis</name>
    <dbReference type="NCBI Taxonomy" id="1387779"/>
    <lineage>
        <taxon>Bacteria</taxon>
        <taxon>Bacillati</taxon>
        <taxon>Bacillota</taxon>
        <taxon>Bacilli</taxon>
        <taxon>Bacillales</taxon>
        <taxon>Paenibacillaceae</taxon>
        <taxon>Cohnella</taxon>
    </lineage>
</organism>
<keyword evidence="1" id="KW-0678">Repressor</keyword>
<evidence type="ECO:0000256" key="2">
    <source>
        <dbReference type="ARBA" id="ARBA00023015"/>
    </source>
</evidence>
<evidence type="ECO:0000256" key="3">
    <source>
        <dbReference type="ARBA" id="ARBA00023125"/>
    </source>
</evidence>
<dbReference type="InterPro" id="IPR000843">
    <property type="entry name" value="HTH_LacI"/>
</dbReference>
<keyword evidence="7" id="KW-1185">Reference proteome</keyword>
<dbReference type="InterPro" id="IPR010982">
    <property type="entry name" value="Lambda_DNA-bd_dom_sf"/>
</dbReference>
<evidence type="ECO:0000256" key="4">
    <source>
        <dbReference type="ARBA" id="ARBA00023163"/>
    </source>
</evidence>
<comment type="caution">
    <text evidence="6">The sequence shown here is derived from an EMBL/GenBank/DDBJ whole genome shotgun (WGS) entry which is preliminary data.</text>
</comment>
<dbReference type="Gene3D" id="1.10.260.40">
    <property type="entry name" value="lambda repressor-like DNA-binding domains"/>
    <property type="match status" value="1"/>
</dbReference>
<dbReference type="SUPFAM" id="SSF47413">
    <property type="entry name" value="lambda repressor-like DNA-binding domains"/>
    <property type="match status" value="1"/>
</dbReference>
<accession>A0A7X0RNA2</accession>
<reference evidence="6 7" key="1">
    <citation type="submission" date="2020-08" db="EMBL/GenBank/DDBJ databases">
        <title>Cohnella phylogeny.</title>
        <authorList>
            <person name="Dunlap C."/>
        </authorList>
    </citation>
    <scope>NUCLEOTIDE SEQUENCE [LARGE SCALE GENOMIC DNA]</scope>
    <source>
        <strain evidence="6 7">DSM 28246</strain>
    </source>
</reference>
<dbReference type="CDD" id="cd06267">
    <property type="entry name" value="PBP1_LacI_sugar_binding-like"/>
    <property type="match status" value="1"/>
</dbReference>
<evidence type="ECO:0000259" key="5">
    <source>
        <dbReference type="PROSITE" id="PS50932"/>
    </source>
</evidence>
<dbReference type="Proteomes" id="UP000547209">
    <property type="component" value="Unassembled WGS sequence"/>
</dbReference>
<sequence>MDSFDIARLAGVSRKTVQRVLNHAANVKPETREKVLRVMETHRYEPNAAARKLSARKSHTVGLFIVQDATKYTLHTDDLFFGAVIGAIISRAATLGYNTLVMMLDIADPEPLFSLYRQKSIDGGFIVSWSDLREIVGRMREARYEVGVFEEGFFRDAPQGVPIPRLDNYRGAGEVARYLAGLGHRRIGIVTGDMDNHTARERFRGFTDALRELELPIHEDSVHYGAFTEADGERAVERWLSEDRLPEAVFCSNDLMAYGALKALARHRIPVPEAISVVGFDDLLVSAYMHPPLTTMKAPRVEMAVQTADRLIARLEGRDEESLAKEVFRAELVERSSCAPARRSDSIRQG</sequence>
<dbReference type="Gene3D" id="3.40.50.2300">
    <property type="match status" value="2"/>
</dbReference>
<dbReference type="PROSITE" id="PS50932">
    <property type="entry name" value="HTH_LACI_2"/>
    <property type="match status" value="1"/>
</dbReference>
<feature type="domain" description="HTH lacI-type" evidence="5">
    <location>
        <begin position="1"/>
        <end position="55"/>
    </location>
</feature>
<dbReference type="InterPro" id="IPR046335">
    <property type="entry name" value="LacI/GalR-like_sensor"/>
</dbReference>
<dbReference type="PANTHER" id="PTHR30146">
    <property type="entry name" value="LACI-RELATED TRANSCRIPTIONAL REPRESSOR"/>
    <property type="match status" value="1"/>
</dbReference>
<keyword evidence="3 6" id="KW-0238">DNA-binding</keyword>
<dbReference type="RefSeq" id="WP_185142154.1">
    <property type="nucleotide sequence ID" value="NZ_JACJVP010000011.1"/>
</dbReference>
<evidence type="ECO:0000313" key="7">
    <source>
        <dbReference type="Proteomes" id="UP000547209"/>
    </source>
</evidence>
<keyword evidence="2" id="KW-0805">Transcription regulation</keyword>
<dbReference type="GO" id="GO:0003700">
    <property type="term" value="F:DNA-binding transcription factor activity"/>
    <property type="evidence" value="ECO:0007669"/>
    <property type="project" value="TreeGrafter"/>
</dbReference>
<dbReference type="GO" id="GO:0000976">
    <property type="term" value="F:transcription cis-regulatory region binding"/>
    <property type="evidence" value="ECO:0007669"/>
    <property type="project" value="TreeGrafter"/>
</dbReference>
<keyword evidence="4" id="KW-0804">Transcription</keyword>
<dbReference type="SMART" id="SM00354">
    <property type="entry name" value="HTH_LACI"/>
    <property type="match status" value="1"/>
</dbReference>